<feature type="active site" description="Nucleophile" evidence="4">
    <location>
        <position position="39"/>
    </location>
</feature>
<reference evidence="7 8" key="1">
    <citation type="submission" date="2017-02" db="EMBL/GenBank/DDBJ databases">
        <authorList>
            <person name="Peterson S.W."/>
        </authorList>
    </citation>
    <scope>NUCLEOTIDE SEQUENCE [LARGE SCALE GENOMIC DNA]</scope>
    <source>
        <strain evidence="7 8">P15</strain>
    </source>
</reference>
<feature type="chain" id="PRO_5012029920" evidence="5">
    <location>
        <begin position="26"/>
        <end position="605"/>
    </location>
</feature>
<dbReference type="PANTHER" id="PTHR45648:SF22">
    <property type="entry name" value="GDSL LIPASE_ACYLHYDROLASE FAMILY PROTEIN (AFU_ORTHOLOGUE AFUA_4G14700)"/>
    <property type="match status" value="1"/>
</dbReference>
<dbReference type="Proteomes" id="UP000190341">
    <property type="component" value="Unassembled WGS sequence"/>
</dbReference>
<dbReference type="PROSITE" id="PS51208">
    <property type="entry name" value="AUTOTRANSPORTER"/>
    <property type="match status" value="1"/>
</dbReference>
<comment type="similarity">
    <text evidence="1">Belongs to the 'GDSL' lipolytic enzyme family.</text>
</comment>
<dbReference type="Pfam" id="PF03797">
    <property type="entry name" value="Autotransporter"/>
    <property type="match status" value="1"/>
</dbReference>
<sequence length="605" mass="63821">MKLTQRPVRRALALALALAAAPAFAQTSPYSQTVFFGDSLTDSGSFRPTLVQLNPAAAVAGRFTTNPGFVWSEFVAQWYGTGAVSANQGGTNYAWGGATTGTDTTTNVGPITVQVPGMTTQLGSYLATNGGRADPNALYTVWGGANNLFGAVANPGQAPAIIGAAVTSEVGIVATLKQSGAQYILVPNIPDLGRTPAFLGNPGATQLASMYNAALYNGLQSQGLRVIPLDTFNFLREITSSPAQYGFANVTTPACGATSSLTCLPSNYVTPGAAGTYAFADGVHPSLAAHQMLGAYAISVLEGPRQIGVLTYTASVTGRSRADRVSNHVDGKPEADGVRWWGDLRGDQMRYDEGDFDGITPAGTFGIDWARGDFVFGGFAGYGSGKQDYGNSLGEFKQQDTTLGGFAGWYQDQLWVNGQISYTWLSYDVDRKINLGPTSRTHSGSPDGSNLSVGLSAGYDFEQGIVRHGPVASILSQQIKLDGYSESNASSTALTYQDQDFDSLVGSVGWKASIQATEHLRPYAQLTYDHEFEKTPEQLFASLQSMPGVMPYAVPGLNFDRNYGTFLVGARTEVFGLHADIGASATVGQKDGNNATFFATLSGTF</sequence>
<dbReference type="SUPFAM" id="SSF52266">
    <property type="entry name" value="SGNH hydrolase"/>
    <property type="match status" value="1"/>
</dbReference>
<accession>A0A1T5JR71</accession>
<keyword evidence="2 5" id="KW-0732">Signal</keyword>
<feature type="domain" description="Autotransporter" evidence="6">
    <location>
        <begin position="333"/>
        <end position="605"/>
    </location>
</feature>
<name>A0A1T5JR71_9GAMM</name>
<dbReference type="AlphaFoldDB" id="A0A1T5JR71"/>
<feature type="active site" evidence="4">
    <location>
        <position position="281"/>
    </location>
</feature>
<dbReference type="SMART" id="SM00869">
    <property type="entry name" value="Autotransporter"/>
    <property type="match status" value="1"/>
</dbReference>
<dbReference type="InterPro" id="IPR005546">
    <property type="entry name" value="Autotransporte_beta"/>
</dbReference>
<evidence type="ECO:0000256" key="2">
    <source>
        <dbReference type="ARBA" id="ARBA00022729"/>
    </source>
</evidence>
<evidence type="ECO:0000259" key="6">
    <source>
        <dbReference type="PROSITE" id="PS51208"/>
    </source>
</evidence>
<dbReference type="PIRSF" id="PIRSF037375">
    <property type="entry name" value="Autotrns_EstA"/>
    <property type="match status" value="1"/>
</dbReference>
<dbReference type="CDD" id="cd01847">
    <property type="entry name" value="Triacylglycerol_lipase_like"/>
    <property type="match status" value="1"/>
</dbReference>
<dbReference type="Pfam" id="PF00657">
    <property type="entry name" value="Lipase_GDSL"/>
    <property type="match status" value="1"/>
</dbReference>
<dbReference type="PANTHER" id="PTHR45648">
    <property type="entry name" value="GDSL LIPASE/ACYLHYDROLASE FAMILY PROTEIN (AFU_ORTHOLOGUE AFUA_4G14700)"/>
    <property type="match status" value="1"/>
</dbReference>
<dbReference type="Gene3D" id="2.40.128.130">
    <property type="entry name" value="Autotransporter beta-domain"/>
    <property type="match status" value="1"/>
</dbReference>
<dbReference type="InterPro" id="IPR051058">
    <property type="entry name" value="GDSL_Est/Lipase"/>
</dbReference>
<dbReference type="InterPro" id="IPR001087">
    <property type="entry name" value="GDSL"/>
</dbReference>
<dbReference type="InterPro" id="IPR036514">
    <property type="entry name" value="SGNH_hydro_sf"/>
</dbReference>
<evidence type="ECO:0000313" key="8">
    <source>
        <dbReference type="Proteomes" id="UP000190341"/>
    </source>
</evidence>
<dbReference type="RefSeq" id="WP_079723368.1">
    <property type="nucleotide sequence ID" value="NZ_BMCL01000002.1"/>
</dbReference>
<evidence type="ECO:0000313" key="7">
    <source>
        <dbReference type="EMBL" id="SKC53866.1"/>
    </source>
</evidence>
<dbReference type="OrthoDB" id="5292073at2"/>
<gene>
    <name evidence="7" type="ORF">SAMN06296058_1022</name>
</gene>
<dbReference type="STRING" id="428993.SAMN06296058_1022"/>
<evidence type="ECO:0000256" key="1">
    <source>
        <dbReference type="ARBA" id="ARBA00008668"/>
    </source>
</evidence>
<evidence type="ECO:0000256" key="3">
    <source>
        <dbReference type="ARBA" id="ARBA00022801"/>
    </source>
</evidence>
<dbReference type="SUPFAM" id="SSF103515">
    <property type="entry name" value="Autotransporter"/>
    <property type="match status" value="1"/>
</dbReference>
<dbReference type="Gene3D" id="3.40.50.1110">
    <property type="entry name" value="SGNH hydrolase"/>
    <property type="match status" value="1"/>
</dbReference>
<feature type="active site" evidence="4">
    <location>
        <position position="284"/>
    </location>
</feature>
<proteinExistence type="inferred from homology"/>
<evidence type="ECO:0000256" key="5">
    <source>
        <dbReference type="SAM" id="SignalP"/>
    </source>
</evidence>
<keyword evidence="3" id="KW-0378">Hydrolase</keyword>
<dbReference type="GO" id="GO:0016788">
    <property type="term" value="F:hydrolase activity, acting on ester bonds"/>
    <property type="evidence" value="ECO:0007669"/>
    <property type="project" value="InterPro"/>
</dbReference>
<dbReference type="InterPro" id="IPR036709">
    <property type="entry name" value="Autotransporte_beta_dom_sf"/>
</dbReference>
<evidence type="ECO:0000256" key="4">
    <source>
        <dbReference type="PIRSR" id="PIRSR037375-1"/>
    </source>
</evidence>
<protein>
    <submittedName>
        <fullName evidence="7">Outer membrane lipase/esterase</fullName>
    </submittedName>
</protein>
<keyword evidence="8" id="KW-1185">Reference proteome</keyword>
<organism evidence="7 8">
    <name type="scientific">Pseudoxanthomonas indica</name>
    <dbReference type="NCBI Taxonomy" id="428993"/>
    <lineage>
        <taxon>Bacteria</taxon>
        <taxon>Pseudomonadati</taxon>
        <taxon>Pseudomonadota</taxon>
        <taxon>Gammaproteobacteria</taxon>
        <taxon>Lysobacterales</taxon>
        <taxon>Lysobacteraceae</taxon>
        <taxon>Pseudoxanthomonas</taxon>
    </lineage>
</organism>
<dbReference type="InterPro" id="IPR017186">
    <property type="entry name" value="Lipase_autotranspt_EstA"/>
</dbReference>
<feature type="signal peptide" evidence="5">
    <location>
        <begin position="1"/>
        <end position="25"/>
    </location>
</feature>
<dbReference type="EMBL" id="FUZV01000001">
    <property type="protein sequence ID" value="SKC53866.1"/>
    <property type="molecule type" value="Genomic_DNA"/>
</dbReference>